<name>A0AA86SF70_9FABA</name>
<dbReference type="Proteomes" id="UP001189624">
    <property type="component" value="Chromosome 1"/>
</dbReference>
<dbReference type="Gramene" id="rna-AYBTSS11_LOCUS3571">
    <property type="protein sequence ID" value="CAJ1915171.1"/>
    <property type="gene ID" value="gene-AYBTSS11_LOCUS3571"/>
</dbReference>
<gene>
    <name evidence="1" type="ORF">AYBTSS11_LOCUS3571</name>
</gene>
<evidence type="ECO:0000313" key="2">
    <source>
        <dbReference type="Proteomes" id="UP001189624"/>
    </source>
</evidence>
<organism evidence="1 2">
    <name type="scientific">Sphenostylis stenocarpa</name>
    <dbReference type="NCBI Taxonomy" id="92480"/>
    <lineage>
        <taxon>Eukaryota</taxon>
        <taxon>Viridiplantae</taxon>
        <taxon>Streptophyta</taxon>
        <taxon>Embryophyta</taxon>
        <taxon>Tracheophyta</taxon>
        <taxon>Spermatophyta</taxon>
        <taxon>Magnoliopsida</taxon>
        <taxon>eudicotyledons</taxon>
        <taxon>Gunneridae</taxon>
        <taxon>Pentapetalae</taxon>
        <taxon>rosids</taxon>
        <taxon>fabids</taxon>
        <taxon>Fabales</taxon>
        <taxon>Fabaceae</taxon>
        <taxon>Papilionoideae</taxon>
        <taxon>50 kb inversion clade</taxon>
        <taxon>NPAAA clade</taxon>
        <taxon>indigoferoid/millettioid clade</taxon>
        <taxon>Phaseoleae</taxon>
        <taxon>Sphenostylis</taxon>
    </lineage>
</organism>
<dbReference type="EMBL" id="OY731398">
    <property type="protein sequence ID" value="CAJ1915171.1"/>
    <property type="molecule type" value="Genomic_DNA"/>
</dbReference>
<reference evidence="1" key="1">
    <citation type="submission" date="2023-10" db="EMBL/GenBank/DDBJ databases">
        <authorList>
            <person name="Domelevo Entfellner J.-B."/>
        </authorList>
    </citation>
    <scope>NUCLEOTIDE SEQUENCE</scope>
</reference>
<sequence>MGNDMKNQVGAMEELESLTVRRRSKNGRKFFHYSDVEEGSCLAQPAFNPYELASRRHDRNSPSYIGDILR</sequence>
<proteinExistence type="predicted"/>
<accession>A0AA86SF70</accession>
<evidence type="ECO:0000313" key="1">
    <source>
        <dbReference type="EMBL" id="CAJ1915171.1"/>
    </source>
</evidence>
<protein>
    <submittedName>
        <fullName evidence="1">Uncharacterized protein</fullName>
    </submittedName>
</protein>
<keyword evidence="2" id="KW-1185">Reference proteome</keyword>
<dbReference type="AlphaFoldDB" id="A0AA86SF70"/>